<dbReference type="STRING" id="272624.lpg2728"/>
<sequence>MDYVWNFYAWVGCHVFSVYGDNGAFSVFSNPNDQLIPGIKRVLSLSFFVLSCRFCE</sequence>
<proteinExistence type="predicted"/>
<protein>
    <submittedName>
        <fullName evidence="1">Uncharacterized protein</fullName>
    </submittedName>
</protein>
<dbReference type="AlphaFoldDB" id="Q5ZRZ2"/>
<dbReference type="OrthoDB" id="9857742at2"/>
<reference evidence="1 2" key="1">
    <citation type="journal article" date="2004" name="Science">
        <title>The genomic sequence of the accidental pathogen Legionella pneumophila.</title>
        <authorList>
            <person name="Chien M."/>
            <person name="Morozova I."/>
            <person name="Shi S."/>
            <person name="Sheng H."/>
            <person name="Chen J."/>
            <person name="Gomez S.M."/>
            <person name="Asamani G."/>
            <person name="Hill K."/>
            <person name="Nuara J."/>
            <person name="Feder M."/>
            <person name="Rineer J."/>
            <person name="Greenberg J.J."/>
            <person name="Steshenko V."/>
            <person name="Park S.H."/>
            <person name="Zhao B."/>
            <person name="Teplitskaya E."/>
            <person name="Edwards J.R."/>
            <person name="Pampou S."/>
            <person name="Georghiou A."/>
            <person name="Chou I.C."/>
            <person name="Iannuccilli W."/>
            <person name="Ulz M.E."/>
            <person name="Kim D.H."/>
            <person name="Geringer-Sameth A."/>
            <person name="Goldsberry C."/>
            <person name="Morozov P."/>
            <person name="Fischer S.G."/>
            <person name="Segal G."/>
            <person name="Qu X."/>
            <person name="Rzhetsky A."/>
            <person name="Zhang P."/>
            <person name="Cayanis E."/>
            <person name="De Jong P.J."/>
            <person name="Ju J."/>
            <person name="Kalachikov S."/>
            <person name="Shuman H.A."/>
            <person name="Russo J.J."/>
        </authorList>
    </citation>
    <scope>NUCLEOTIDE SEQUENCE [LARGE SCALE GENOMIC DNA]</scope>
    <source>
        <strain evidence="2">Philadelphia 1 / ATCC 33152 / DSM 7513</strain>
    </source>
</reference>
<organism evidence="1 2">
    <name type="scientific">Legionella pneumophila subsp. pneumophila (strain Philadelphia 1 / ATCC 33152 / DSM 7513)</name>
    <dbReference type="NCBI Taxonomy" id="272624"/>
    <lineage>
        <taxon>Bacteria</taxon>
        <taxon>Pseudomonadati</taxon>
        <taxon>Pseudomonadota</taxon>
        <taxon>Gammaproteobacteria</taxon>
        <taxon>Legionellales</taxon>
        <taxon>Legionellaceae</taxon>
        <taxon>Legionella</taxon>
    </lineage>
</organism>
<evidence type="ECO:0000313" key="2">
    <source>
        <dbReference type="Proteomes" id="UP000000609"/>
    </source>
</evidence>
<evidence type="ECO:0000313" key="1">
    <source>
        <dbReference type="EMBL" id="AAU28785.1"/>
    </source>
</evidence>
<dbReference type="EMBL" id="AE017354">
    <property type="protein sequence ID" value="AAU28785.1"/>
    <property type="molecule type" value="Genomic_DNA"/>
</dbReference>
<dbReference type="PaxDb" id="272624-lpg2728"/>
<accession>Q5ZRZ2</accession>
<dbReference type="KEGG" id="lpn:lpg2728"/>
<gene>
    <name evidence="1" type="ordered locus">lpg2728</name>
</gene>
<keyword evidence="2" id="KW-1185">Reference proteome</keyword>
<dbReference type="Proteomes" id="UP000000609">
    <property type="component" value="Chromosome"/>
</dbReference>
<name>Q5ZRZ2_LEGPH</name>
<dbReference type="HOGENOM" id="CLU_3008786_0_0_6"/>